<name>A0A3D8SZI9_9HELO</name>
<dbReference type="Pfam" id="PF00172">
    <property type="entry name" value="Zn_clus"/>
    <property type="match status" value="1"/>
</dbReference>
<gene>
    <name evidence="4" type="ORF">BP5796_02902</name>
</gene>
<accession>A0A3D8SZI9</accession>
<dbReference type="GO" id="GO:0008270">
    <property type="term" value="F:zinc ion binding"/>
    <property type="evidence" value="ECO:0007669"/>
    <property type="project" value="InterPro"/>
</dbReference>
<reference evidence="4 5" key="1">
    <citation type="journal article" date="2018" name="IMA Fungus">
        <title>IMA Genome-F 9: Draft genome sequence of Annulohypoxylon stygium, Aspergillus mulundensis, Berkeleyomyces basicola (syn. Thielaviopsis basicola), Ceratocystis smalleyi, two Cercospora beticola strains, Coleophoma cylindrospora, Fusarium fracticaudum, Phialophora cf. hyalina, and Morchella septimelata.</title>
        <authorList>
            <person name="Wingfield B.D."/>
            <person name="Bills G.F."/>
            <person name="Dong Y."/>
            <person name="Huang W."/>
            <person name="Nel W.J."/>
            <person name="Swalarsk-Parry B.S."/>
            <person name="Vaghefi N."/>
            <person name="Wilken P.M."/>
            <person name="An Z."/>
            <person name="de Beer Z.W."/>
            <person name="De Vos L."/>
            <person name="Chen L."/>
            <person name="Duong T.A."/>
            <person name="Gao Y."/>
            <person name="Hammerbacher A."/>
            <person name="Kikkert J.R."/>
            <person name="Li Y."/>
            <person name="Li H."/>
            <person name="Li K."/>
            <person name="Li Q."/>
            <person name="Liu X."/>
            <person name="Ma X."/>
            <person name="Naidoo K."/>
            <person name="Pethybridge S.J."/>
            <person name="Sun J."/>
            <person name="Steenkamp E.T."/>
            <person name="van der Nest M.A."/>
            <person name="van Wyk S."/>
            <person name="Wingfield M.J."/>
            <person name="Xiong C."/>
            <person name="Yue Q."/>
            <person name="Zhang X."/>
        </authorList>
    </citation>
    <scope>NUCLEOTIDE SEQUENCE [LARGE SCALE GENOMIC DNA]</scope>
    <source>
        <strain evidence="4 5">BP5796</strain>
    </source>
</reference>
<evidence type="ECO:0000256" key="1">
    <source>
        <dbReference type="ARBA" id="ARBA00004123"/>
    </source>
</evidence>
<dbReference type="PROSITE" id="PS50048">
    <property type="entry name" value="ZN2_CY6_FUNGAL_2"/>
    <property type="match status" value="1"/>
</dbReference>
<dbReference type="SMART" id="SM00066">
    <property type="entry name" value="GAL4"/>
    <property type="match status" value="1"/>
</dbReference>
<organism evidence="4 5">
    <name type="scientific">Coleophoma crateriformis</name>
    <dbReference type="NCBI Taxonomy" id="565419"/>
    <lineage>
        <taxon>Eukaryota</taxon>
        <taxon>Fungi</taxon>
        <taxon>Dikarya</taxon>
        <taxon>Ascomycota</taxon>
        <taxon>Pezizomycotina</taxon>
        <taxon>Leotiomycetes</taxon>
        <taxon>Helotiales</taxon>
        <taxon>Dermateaceae</taxon>
        <taxon>Coleophoma</taxon>
    </lineage>
</organism>
<dbReference type="OrthoDB" id="5213892at2759"/>
<dbReference type="AlphaFoldDB" id="A0A3D8SZI9"/>
<dbReference type="PROSITE" id="PS00463">
    <property type="entry name" value="ZN2_CY6_FUNGAL_1"/>
    <property type="match status" value="1"/>
</dbReference>
<feature type="domain" description="Zn(2)-C6 fungal-type" evidence="3">
    <location>
        <begin position="10"/>
        <end position="38"/>
    </location>
</feature>
<dbReference type="InterPro" id="IPR021858">
    <property type="entry name" value="Fun_TF"/>
</dbReference>
<dbReference type="Gene3D" id="4.10.240.10">
    <property type="entry name" value="Zn(2)-C6 fungal-type DNA-binding domain"/>
    <property type="match status" value="1"/>
</dbReference>
<comment type="caution">
    <text evidence="4">The sequence shown here is derived from an EMBL/GenBank/DDBJ whole genome shotgun (WGS) entry which is preliminary data.</text>
</comment>
<keyword evidence="2" id="KW-0539">Nucleus</keyword>
<dbReference type="InterPro" id="IPR001138">
    <property type="entry name" value="Zn2Cys6_DnaBD"/>
</dbReference>
<dbReference type="PANTHER" id="PTHR37534">
    <property type="entry name" value="TRANSCRIPTIONAL ACTIVATOR PROTEIN UGA3"/>
    <property type="match status" value="1"/>
</dbReference>
<dbReference type="GO" id="GO:0005634">
    <property type="term" value="C:nucleus"/>
    <property type="evidence" value="ECO:0007669"/>
    <property type="project" value="UniProtKB-SubCell"/>
</dbReference>
<dbReference type="GO" id="GO:0000976">
    <property type="term" value="F:transcription cis-regulatory region binding"/>
    <property type="evidence" value="ECO:0007669"/>
    <property type="project" value="TreeGrafter"/>
</dbReference>
<protein>
    <recommendedName>
        <fullName evidence="3">Zn(2)-C6 fungal-type domain-containing protein</fullName>
    </recommendedName>
</protein>
<keyword evidence="5" id="KW-1185">Reference proteome</keyword>
<dbReference type="EMBL" id="PDLN01000003">
    <property type="protein sequence ID" value="RDW91737.1"/>
    <property type="molecule type" value="Genomic_DNA"/>
</dbReference>
<dbReference type="InterPro" id="IPR036864">
    <property type="entry name" value="Zn2-C6_fun-type_DNA-bd_sf"/>
</dbReference>
<proteinExistence type="predicted"/>
<evidence type="ECO:0000256" key="2">
    <source>
        <dbReference type="ARBA" id="ARBA00023242"/>
    </source>
</evidence>
<dbReference type="CDD" id="cd00067">
    <property type="entry name" value="GAL4"/>
    <property type="match status" value="1"/>
</dbReference>
<evidence type="ECO:0000313" key="5">
    <source>
        <dbReference type="Proteomes" id="UP000256328"/>
    </source>
</evidence>
<dbReference type="GO" id="GO:0000981">
    <property type="term" value="F:DNA-binding transcription factor activity, RNA polymerase II-specific"/>
    <property type="evidence" value="ECO:0007669"/>
    <property type="project" value="InterPro"/>
</dbReference>
<dbReference type="GO" id="GO:0045944">
    <property type="term" value="P:positive regulation of transcription by RNA polymerase II"/>
    <property type="evidence" value="ECO:0007669"/>
    <property type="project" value="TreeGrafter"/>
</dbReference>
<dbReference type="Proteomes" id="UP000256328">
    <property type="component" value="Unassembled WGS sequence"/>
</dbReference>
<sequence length="566" mass="64398">MATETRSRNGCWTCKLRRKKCDESQPFCLLCQSLNITCHGFEKRPEWMDGSAREKAELSSIKLAVAENSEYKRIRSDEKRFTRSITTINVSSSPRSVPRQSQSIAETILDPEEIDVVDGNTEFDYSILSLSPLSSSQKDGSTSSPPKKNSIQSITLKDAVLLMRFFEDAPTRQSPFSYTCFCSNGRGWHLWLVSKSQCLFFTMLALETYYEHRSDISRGRDNNEEFIIRYNEAVAKLQRSVEIIHKLILDDGEDEVAEACILTCILMVTEFNALRMNNEWRIHLRGASSIVSWLFSSKDKLKTLHSPMPGFDTITPTNQLTNLICWVIWYDILSNISWENRPGLWQRYLSILDSEESVLSLEKISGCQNWAIICILRIYALMDWGREAKAAYQLNDWDFVSKAGLIQQTLNTGIATTFQLLLQHGVGQVYALGSYKWLDNEVRFVTYIFGCAAAIFLDVLVSGANPALPQIRQNVERIVTSLAALPNHRLLMALSWPLCISGCMAEPVYYPFFVDMLSPFESTSQGNISSILGVLRECWKLRGKNEDTYISWEEAIKSLAIEILLV</sequence>
<dbReference type="PANTHER" id="PTHR37534:SF26">
    <property type="entry name" value="TRANSCRIPTION FACTOR, PUTATIVE-RELATED"/>
    <property type="match status" value="1"/>
</dbReference>
<evidence type="ECO:0000259" key="3">
    <source>
        <dbReference type="PROSITE" id="PS50048"/>
    </source>
</evidence>
<dbReference type="Pfam" id="PF11951">
    <property type="entry name" value="Fungal_trans_2"/>
    <property type="match status" value="1"/>
</dbReference>
<comment type="subcellular location">
    <subcellularLocation>
        <location evidence="1">Nucleus</location>
    </subcellularLocation>
</comment>
<dbReference type="SUPFAM" id="SSF57701">
    <property type="entry name" value="Zn2/Cys6 DNA-binding domain"/>
    <property type="match status" value="1"/>
</dbReference>
<evidence type="ECO:0000313" key="4">
    <source>
        <dbReference type="EMBL" id="RDW91737.1"/>
    </source>
</evidence>